<evidence type="ECO:0008006" key="4">
    <source>
        <dbReference type="Google" id="ProtNLM"/>
    </source>
</evidence>
<dbReference type="AlphaFoldDB" id="F5XFB4"/>
<reference evidence="2 3" key="1">
    <citation type="submission" date="2011-05" db="EMBL/GenBank/DDBJ databases">
        <title>Whole genome sequence of Microlunatus phosphovorus NM-1.</title>
        <authorList>
            <person name="Hosoyama A."/>
            <person name="Sasaki K."/>
            <person name="Harada T."/>
            <person name="Igarashi R."/>
            <person name="Kawakoshi A."/>
            <person name="Sasagawa M."/>
            <person name="Fukada J."/>
            <person name="Nakamura S."/>
            <person name="Katano Y."/>
            <person name="Hanada S."/>
            <person name="Kamagata Y."/>
            <person name="Nakamura N."/>
            <person name="Yamazaki S."/>
            <person name="Fujita N."/>
        </authorList>
    </citation>
    <scope>NUCLEOTIDE SEQUENCE [LARGE SCALE GENOMIC DNA]</scope>
    <source>
        <strain evidence="3">ATCC 700054 / DSM 10555 / JCM 9379 / NBRC 101784 / NCIMB 13414 / VKM Ac-1990 / NM-1</strain>
    </source>
</reference>
<proteinExistence type="predicted"/>
<protein>
    <recommendedName>
        <fullName evidence="4">Fibronectin type-III domain-containing protein</fullName>
    </recommendedName>
</protein>
<keyword evidence="3" id="KW-1185">Reference proteome</keyword>
<dbReference type="EMBL" id="AP012204">
    <property type="protein sequence ID" value="BAK37852.1"/>
    <property type="molecule type" value="Genomic_DNA"/>
</dbReference>
<feature type="region of interest" description="Disordered" evidence="1">
    <location>
        <begin position="1"/>
        <end position="25"/>
    </location>
</feature>
<organism evidence="2 3">
    <name type="scientific">Microlunatus phosphovorus (strain ATCC 700054 / DSM 10555 / JCM 9379 / NBRC 101784 / NCIMB 13414 / VKM Ac-1990 / NM-1)</name>
    <dbReference type="NCBI Taxonomy" id="1032480"/>
    <lineage>
        <taxon>Bacteria</taxon>
        <taxon>Bacillati</taxon>
        <taxon>Actinomycetota</taxon>
        <taxon>Actinomycetes</taxon>
        <taxon>Propionibacteriales</taxon>
        <taxon>Propionibacteriaceae</taxon>
        <taxon>Microlunatus</taxon>
    </lineage>
</organism>
<evidence type="ECO:0000313" key="2">
    <source>
        <dbReference type="EMBL" id="BAK37852.1"/>
    </source>
</evidence>
<name>F5XFB4_MICPN</name>
<dbReference type="HOGENOM" id="CLU_1218628_0_0_11"/>
<dbReference type="Proteomes" id="UP000007947">
    <property type="component" value="Chromosome"/>
</dbReference>
<evidence type="ECO:0000313" key="3">
    <source>
        <dbReference type="Proteomes" id="UP000007947"/>
    </source>
</evidence>
<dbReference type="KEGG" id="mph:MLP_48380"/>
<gene>
    <name evidence="2" type="ordered locus">MLP_48380</name>
</gene>
<accession>F5XFB4</accession>
<evidence type="ECO:0000256" key="1">
    <source>
        <dbReference type="SAM" id="MobiDB-lite"/>
    </source>
</evidence>
<dbReference type="STRING" id="1032480.MLP_48380"/>
<sequence length="227" mass="23577">MITPLPDGTARVEWSTDEPTKGSVSVGRSAGKLVISAVDSEATRAHSLVVVGLDPDATYWFRTSSADRAGNAVLGKAVRVATPAAGVGEQYAASFRRGKLAGQATIDAADLRGVTLAGDRAEKRQGTFTSGVLDAQAMVDWDQAVTRMVVPKGSSAVIKVRTGSTVTPDGSWTAWKAVSKAGRITGSSRLIQYQVTLTSAAKADAPAVLAVGFTGNGERPEHEGEIH</sequence>